<dbReference type="PANTHER" id="PTHR47870">
    <property type="entry name" value="CYTOCHROME C-TYPE BIOGENESIS PROTEIN CCMH"/>
    <property type="match status" value="1"/>
</dbReference>
<dbReference type="InterPro" id="IPR051263">
    <property type="entry name" value="C-type_cytochrome_biogenesis"/>
</dbReference>
<dbReference type="SUPFAM" id="SSF48452">
    <property type="entry name" value="TPR-like"/>
    <property type="match status" value="1"/>
</dbReference>
<dbReference type="PROSITE" id="PS50005">
    <property type="entry name" value="TPR"/>
    <property type="match status" value="1"/>
</dbReference>
<keyword evidence="9" id="KW-1185">Reference proteome</keyword>
<dbReference type="Proteomes" id="UP001342418">
    <property type="component" value="Chromosome"/>
</dbReference>
<keyword evidence="4 5" id="KW-0802">TPR repeat</keyword>
<organism evidence="8 9">
    <name type="scientific">Nitratireductor thuwali</name>
    <dbReference type="NCBI Taxonomy" id="2267699"/>
    <lineage>
        <taxon>Bacteria</taxon>
        <taxon>Pseudomonadati</taxon>
        <taxon>Pseudomonadota</taxon>
        <taxon>Alphaproteobacteria</taxon>
        <taxon>Hyphomicrobiales</taxon>
        <taxon>Phyllobacteriaceae</taxon>
        <taxon>Nitratireductor</taxon>
    </lineage>
</organism>
<proteinExistence type="predicted"/>
<evidence type="ECO:0000313" key="9">
    <source>
        <dbReference type="Proteomes" id="UP001342418"/>
    </source>
</evidence>
<evidence type="ECO:0000256" key="4">
    <source>
        <dbReference type="ARBA" id="ARBA00022803"/>
    </source>
</evidence>
<dbReference type="Pfam" id="PF23914">
    <property type="entry name" value="TPR_CcmH_CycH"/>
    <property type="match status" value="1"/>
</dbReference>
<protein>
    <recommendedName>
        <fullName evidence="7">Cytochrome c-type biogenesis protein H TPR domain-containing protein</fullName>
    </recommendedName>
</protein>
<feature type="domain" description="Cytochrome c-type biogenesis protein H TPR" evidence="7">
    <location>
        <begin position="147"/>
        <end position="261"/>
    </location>
</feature>
<evidence type="ECO:0000256" key="6">
    <source>
        <dbReference type="SAM" id="Coils"/>
    </source>
</evidence>
<keyword evidence="2" id="KW-0677">Repeat</keyword>
<evidence type="ECO:0000313" key="8">
    <source>
        <dbReference type="EMBL" id="UUP18932.1"/>
    </source>
</evidence>
<sequence length="372" mass="40353">MFWIFAALLTFAASLAVMRPFLRKNSGPVEGTQHDIAVYRDQLAELEREHERGLLDRREAEEARAEIGRRILALQKSEPSRQPPGSYRSMLVKIVAIAAVLSVPAVSWATYQLIGRPDMPAQPLAARLEKDPAQASLEELLKRAENYLAENPQDARGWDTLGPVYLRLGRYRDAANAFQKAIDTAGSTAEREAALGEALVGVGEGVVTGEAEAAFTRAREHDPENPRARFYLGMAAAQEGDNARAGEIWRAMAEELDDASPWREAAASALASLPGAETQAGPSRNAAAADGMSAVERQRMIEGMVASLDAKLRDNPRDAEGWRRLIRSYVVLDRPSDAENALERALAAFEAGSAEADALSAFAKELGVSSTE</sequence>
<dbReference type="InterPro" id="IPR017560">
    <property type="entry name" value="Cyt_c_biogenesis_CcmI"/>
</dbReference>
<reference evidence="8 9" key="1">
    <citation type="submission" date="2018-07" db="EMBL/GenBank/DDBJ databases">
        <title>Genome sequence of Nitratireductor thuwali#1536.</title>
        <authorList>
            <person name="Michoud G."/>
            <person name="Merlino G."/>
            <person name="Sefrji F.O."/>
            <person name="Daffonchio D."/>
        </authorList>
    </citation>
    <scope>NUCLEOTIDE SEQUENCE [LARGE SCALE GENOMIC DNA]</scope>
    <source>
        <strain evidence="9">Nit1536</strain>
    </source>
</reference>
<accession>A0ABY5MND6</accession>
<keyword evidence="6" id="KW-0175">Coiled coil</keyword>
<dbReference type="RefSeq" id="WP_338531121.1">
    <property type="nucleotide sequence ID" value="NZ_CP030941.1"/>
</dbReference>
<name>A0ABY5MND6_9HYPH</name>
<dbReference type="EMBL" id="CP030941">
    <property type="protein sequence ID" value="UUP18932.1"/>
    <property type="molecule type" value="Genomic_DNA"/>
</dbReference>
<feature type="repeat" description="TPR" evidence="5">
    <location>
        <begin position="155"/>
        <end position="188"/>
    </location>
</feature>
<gene>
    <name evidence="8" type="ORF">NTH_03418</name>
</gene>
<evidence type="ECO:0000259" key="7">
    <source>
        <dbReference type="Pfam" id="PF23914"/>
    </source>
</evidence>
<feature type="coiled-coil region" evidence="6">
    <location>
        <begin position="29"/>
        <end position="63"/>
    </location>
</feature>
<dbReference type="InterPro" id="IPR056413">
    <property type="entry name" value="TPR_CcmH_CycH"/>
</dbReference>
<evidence type="ECO:0000256" key="3">
    <source>
        <dbReference type="ARBA" id="ARBA00022748"/>
    </source>
</evidence>
<evidence type="ECO:0000256" key="2">
    <source>
        <dbReference type="ARBA" id="ARBA00022737"/>
    </source>
</evidence>
<keyword evidence="3" id="KW-0201">Cytochrome c-type biogenesis</keyword>
<dbReference type="InterPro" id="IPR011990">
    <property type="entry name" value="TPR-like_helical_dom_sf"/>
</dbReference>
<dbReference type="SMART" id="SM00028">
    <property type="entry name" value="TPR"/>
    <property type="match status" value="2"/>
</dbReference>
<dbReference type="PANTHER" id="PTHR47870:SF1">
    <property type="entry name" value="CYTOCHROME C-TYPE BIOGENESIS PROTEIN CCMH"/>
    <property type="match status" value="1"/>
</dbReference>
<evidence type="ECO:0000256" key="5">
    <source>
        <dbReference type="PROSITE-ProRule" id="PRU00339"/>
    </source>
</evidence>
<dbReference type="NCBIfam" id="TIGR03142">
    <property type="entry name" value="cytochro_ccmI"/>
    <property type="match status" value="1"/>
</dbReference>
<dbReference type="Gene3D" id="1.25.40.10">
    <property type="entry name" value="Tetratricopeptide repeat domain"/>
    <property type="match status" value="2"/>
</dbReference>
<evidence type="ECO:0000256" key="1">
    <source>
        <dbReference type="ARBA" id="ARBA00004196"/>
    </source>
</evidence>
<dbReference type="InterPro" id="IPR019734">
    <property type="entry name" value="TPR_rpt"/>
</dbReference>
<comment type="subcellular location">
    <subcellularLocation>
        <location evidence="1">Cell envelope</location>
    </subcellularLocation>
</comment>